<dbReference type="Pfam" id="PF13031">
    <property type="entry name" value="DUF3892"/>
    <property type="match status" value="1"/>
</dbReference>
<proteinExistence type="predicted"/>
<gene>
    <name evidence="1" type="ORF">ACFPJA_17975</name>
</gene>
<organism evidence="1 2">
    <name type="scientific">Halorubrum glutamatedens</name>
    <dbReference type="NCBI Taxonomy" id="2707018"/>
    <lineage>
        <taxon>Archaea</taxon>
        <taxon>Methanobacteriati</taxon>
        <taxon>Methanobacteriota</taxon>
        <taxon>Stenosarchaea group</taxon>
        <taxon>Halobacteria</taxon>
        <taxon>Halobacteriales</taxon>
        <taxon>Haloferacaceae</taxon>
        <taxon>Halorubrum</taxon>
    </lineage>
</organism>
<name>A0ABD5QWW1_9EURY</name>
<protein>
    <submittedName>
        <fullName evidence="1">DUF3892 domain-containing protein</fullName>
    </submittedName>
</protein>
<comment type="caution">
    <text evidence="1">The sequence shown here is derived from an EMBL/GenBank/DDBJ whole genome shotgun (WGS) entry which is preliminary data.</text>
</comment>
<dbReference type="InterPro" id="IPR024997">
    <property type="entry name" value="DUF3892"/>
</dbReference>
<dbReference type="AlphaFoldDB" id="A0ABD5QWW1"/>
<dbReference type="RefSeq" id="WP_122106949.1">
    <property type="nucleotide sequence ID" value="NZ_JBHSKV010000029.1"/>
</dbReference>
<keyword evidence="2" id="KW-1185">Reference proteome</keyword>
<dbReference type="Proteomes" id="UP001596145">
    <property type="component" value="Unassembled WGS sequence"/>
</dbReference>
<evidence type="ECO:0000313" key="1">
    <source>
        <dbReference type="EMBL" id="MFC5136591.1"/>
    </source>
</evidence>
<evidence type="ECO:0000313" key="2">
    <source>
        <dbReference type="Proteomes" id="UP001596145"/>
    </source>
</evidence>
<sequence length="104" mass="11850">MRWSNQDYAITHVRYDDDETSIVKVKQREVIEGGEELDSPQVRTKSAVIKNVDVYNNDYVTSTHGSNGWKLGEEVHVVEANGEKWLRTDPNETPEDNLGSLPTF</sequence>
<dbReference type="EMBL" id="JBHSKV010000029">
    <property type="protein sequence ID" value="MFC5136591.1"/>
    <property type="molecule type" value="Genomic_DNA"/>
</dbReference>
<accession>A0ABD5QWW1</accession>
<reference evidence="1 2" key="1">
    <citation type="journal article" date="2019" name="Int. J. Syst. Evol. Microbiol.">
        <title>The Global Catalogue of Microorganisms (GCM) 10K type strain sequencing project: providing services to taxonomists for standard genome sequencing and annotation.</title>
        <authorList>
            <consortium name="The Broad Institute Genomics Platform"/>
            <consortium name="The Broad Institute Genome Sequencing Center for Infectious Disease"/>
            <person name="Wu L."/>
            <person name="Ma J."/>
        </authorList>
    </citation>
    <scope>NUCLEOTIDE SEQUENCE [LARGE SCALE GENOMIC DNA]</scope>
    <source>
        <strain evidence="1 2">CGMCC 1.16026</strain>
    </source>
</reference>